<evidence type="ECO:0000256" key="1">
    <source>
        <dbReference type="ARBA" id="ARBA00010662"/>
    </source>
</evidence>
<dbReference type="GO" id="GO:0005975">
    <property type="term" value="P:carbohydrate metabolic process"/>
    <property type="evidence" value="ECO:0007669"/>
    <property type="project" value="UniProtKB-UniRule"/>
</dbReference>
<dbReference type="NCBIfam" id="TIGR01198">
    <property type="entry name" value="pgl"/>
    <property type="match status" value="1"/>
</dbReference>
<comment type="function">
    <text evidence="2">Hydrolysis of 6-phosphogluconolactone to 6-phosphogluconate.</text>
</comment>
<dbReference type="GO" id="GO:0017057">
    <property type="term" value="F:6-phosphogluconolactonase activity"/>
    <property type="evidence" value="ECO:0007669"/>
    <property type="project" value="UniProtKB-UniRule"/>
</dbReference>
<dbReference type="Pfam" id="PF01182">
    <property type="entry name" value="Glucosamine_iso"/>
    <property type="match status" value="1"/>
</dbReference>
<feature type="domain" description="Glucosamine/galactosamine-6-phosphate isomerase" evidence="3">
    <location>
        <begin position="35"/>
        <end position="218"/>
    </location>
</feature>
<dbReference type="InterPro" id="IPR039104">
    <property type="entry name" value="6PGL"/>
</dbReference>
<name>A0A7E4USJ0_PANRE</name>
<protein>
    <recommendedName>
        <fullName evidence="2">6-phosphogluconolactonase</fullName>
        <shortName evidence="2">6PGL</shortName>
        <ecNumber evidence="2">3.1.1.31</ecNumber>
    </recommendedName>
</protein>
<dbReference type="EC" id="3.1.1.31" evidence="2"/>
<evidence type="ECO:0000259" key="3">
    <source>
        <dbReference type="Pfam" id="PF01182"/>
    </source>
</evidence>
<dbReference type="InterPro" id="IPR005900">
    <property type="entry name" value="6-phosphogluconolactonase_DevB"/>
</dbReference>
<dbReference type="AlphaFoldDB" id="A0A7E4USJ0"/>
<reference evidence="4" key="1">
    <citation type="journal article" date="2013" name="Genetics">
        <title>The draft genome and transcriptome of Panagrellus redivivus are shaped by the harsh demands of a free-living lifestyle.</title>
        <authorList>
            <person name="Srinivasan J."/>
            <person name="Dillman A.R."/>
            <person name="Macchietto M.G."/>
            <person name="Heikkinen L."/>
            <person name="Lakso M."/>
            <person name="Fracchia K.M."/>
            <person name="Antoshechkin I."/>
            <person name="Mortazavi A."/>
            <person name="Wong G."/>
            <person name="Sternberg P.W."/>
        </authorList>
    </citation>
    <scope>NUCLEOTIDE SEQUENCE [LARGE SCALE GENOMIC DNA]</scope>
    <source>
        <strain evidence="4">MT8872</strain>
    </source>
</reference>
<comment type="catalytic activity">
    <reaction evidence="2">
        <text>6-phospho-D-glucono-1,5-lactone + H2O = 6-phospho-D-gluconate + H(+)</text>
        <dbReference type="Rhea" id="RHEA:12556"/>
        <dbReference type="ChEBI" id="CHEBI:15377"/>
        <dbReference type="ChEBI" id="CHEBI:15378"/>
        <dbReference type="ChEBI" id="CHEBI:57955"/>
        <dbReference type="ChEBI" id="CHEBI:58759"/>
        <dbReference type="EC" id="3.1.1.31"/>
    </reaction>
</comment>
<dbReference type="PANTHER" id="PTHR11054:SF0">
    <property type="entry name" value="6-PHOSPHOGLUCONOLACTONASE"/>
    <property type="match status" value="1"/>
</dbReference>
<evidence type="ECO:0000256" key="2">
    <source>
        <dbReference type="RuleBase" id="RU365095"/>
    </source>
</evidence>
<proteinExistence type="inferred from homology"/>
<dbReference type="GO" id="GO:0006098">
    <property type="term" value="P:pentose-phosphate shunt"/>
    <property type="evidence" value="ECO:0007669"/>
    <property type="project" value="UniProtKB-UniPathway"/>
</dbReference>
<keyword evidence="2" id="KW-0378">Hydrolase</keyword>
<dbReference type="CDD" id="cd01400">
    <property type="entry name" value="6PGL"/>
    <property type="match status" value="1"/>
</dbReference>
<dbReference type="SUPFAM" id="SSF100950">
    <property type="entry name" value="NagB/RpiA/CoA transferase-like"/>
    <property type="match status" value="1"/>
</dbReference>
<dbReference type="Gene3D" id="3.40.50.1360">
    <property type="match status" value="1"/>
</dbReference>
<dbReference type="Proteomes" id="UP000492821">
    <property type="component" value="Unassembled WGS sequence"/>
</dbReference>
<comment type="similarity">
    <text evidence="1 2">Belongs to the glucosamine/galactosamine-6-phosphate isomerase family. 6-phosphogluconolactonase subfamily.</text>
</comment>
<dbReference type="PANTHER" id="PTHR11054">
    <property type="entry name" value="6-PHOSPHOGLUCONOLACTONASE"/>
    <property type="match status" value="1"/>
</dbReference>
<dbReference type="WBParaSite" id="Pan_g11891.t1">
    <property type="protein sequence ID" value="Pan_g11891.t1"/>
    <property type="gene ID" value="Pan_g11891"/>
</dbReference>
<sequence length="239" mass="25618">MVNPRVHITKSPADLEKFVADAVHNVVVFDNNPFPVVIGVSGGSIVPVVAKALEPYAGRNIRIFAVDERLVALEDADSNTGAYLKLLPPAFKDKFALLPVDVTNASVAATSYESILRSWKVPQTEGGLPAFDLLFLGMGPDGHTCSLFPGHELVKYSGPAWVLSIEDSPKPPPRRITVSLPVLLAAKRNVLIATGAGKAEVLHKIIDEKDQGYPTSKLFSALNTDWVLDEASAANVANE</sequence>
<comment type="pathway">
    <text evidence="2">Carbohydrate degradation; pentose phosphate pathway; D-ribulose 5-phosphate from D-glucose 6-phosphate (oxidative stage): step 2/3.</text>
</comment>
<dbReference type="InterPro" id="IPR006148">
    <property type="entry name" value="Glc/Gal-6P_isomerase"/>
</dbReference>
<dbReference type="UniPathway" id="UPA00115">
    <property type="reaction ID" value="UER00409"/>
</dbReference>
<evidence type="ECO:0000313" key="4">
    <source>
        <dbReference type="Proteomes" id="UP000492821"/>
    </source>
</evidence>
<reference evidence="5" key="2">
    <citation type="submission" date="2020-10" db="UniProtKB">
        <authorList>
            <consortium name="WormBaseParasite"/>
        </authorList>
    </citation>
    <scope>IDENTIFICATION</scope>
</reference>
<dbReference type="InterPro" id="IPR037171">
    <property type="entry name" value="NagB/RpiA_transferase-like"/>
</dbReference>
<keyword evidence="4" id="KW-1185">Reference proteome</keyword>
<accession>A0A7E4USJ0</accession>
<organism evidence="4 5">
    <name type="scientific">Panagrellus redivivus</name>
    <name type="common">Microworm</name>
    <dbReference type="NCBI Taxonomy" id="6233"/>
    <lineage>
        <taxon>Eukaryota</taxon>
        <taxon>Metazoa</taxon>
        <taxon>Ecdysozoa</taxon>
        <taxon>Nematoda</taxon>
        <taxon>Chromadorea</taxon>
        <taxon>Rhabditida</taxon>
        <taxon>Tylenchina</taxon>
        <taxon>Panagrolaimomorpha</taxon>
        <taxon>Panagrolaimoidea</taxon>
        <taxon>Panagrolaimidae</taxon>
        <taxon>Panagrellus</taxon>
    </lineage>
</organism>
<evidence type="ECO:0000313" key="5">
    <source>
        <dbReference type="WBParaSite" id="Pan_g11891.t1"/>
    </source>
</evidence>